<dbReference type="Proteomes" id="UP000005808">
    <property type="component" value="Unassembled WGS sequence"/>
</dbReference>
<protein>
    <submittedName>
        <fullName evidence="1">Uncharacterized protein</fullName>
    </submittedName>
</protein>
<gene>
    <name evidence="1" type="ORF">OR16_30329</name>
</gene>
<evidence type="ECO:0000313" key="1">
    <source>
        <dbReference type="EMBL" id="EHP39601.1"/>
    </source>
</evidence>
<organism evidence="1 2">
    <name type="scientific">Cupriavidus basilensis OR16</name>
    <dbReference type="NCBI Taxonomy" id="1127483"/>
    <lineage>
        <taxon>Bacteria</taxon>
        <taxon>Pseudomonadati</taxon>
        <taxon>Pseudomonadota</taxon>
        <taxon>Betaproteobacteria</taxon>
        <taxon>Burkholderiales</taxon>
        <taxon>Burkholderiaceae</taxon>
        <taxon>Cupriavidus</taxon>
    </lineage>
</organism>
<name>H1SCV5_9BURK</name>
<reference evidence="1 2" key="1">
    <citation type="journal article" date="2012" name="J. Bacteriol.">
        <title>De Novo Genome Project of Cupriavidus basilensis OR16.</title>
        <authorList>
            <person name="Cserhati M."/>
            <person name="Kriszt B."/>
            <person name="Szoboszlay S."/>
            <person name="Toth A."/>
            <person name="Szabo I."/>
            <person name="Tancsics A."/>
            <person name="Nagy I."/>
            <person name="Horvath B."/>
            <person name="Nagy I."/>
            <person name="Kukolya J."/>
        </authorList>
    </citation>
    <scope>NUCLEOTIDE SEQUENCE [LARGE SCALE GENOMIC DNA]</scope>
    <source>
        <strain evidence="1 2">OR16</strain>
    </source>
</reference>
<proteinExistence type="predicted"/>
<evidence type="ECO:0000313" key="2">
    <source>
        <dbReference type="Proteomes" id="UP000005808"/>
    </source>
</evidence>
<comment type="caution">
    <text evidence="1">The sequence shown here is derived from an EMBL/GenBank/DDBJ whole genome shotgun (WGS) entry which is preliminary data.</text>
</comment>
<accession>H1SCV5</accession>
<dbReference type="AlphaFoldDB" id="H1SCV5"/>
<sequence length="121" mass="13237">MYCLLHEAAVIEIGGTACFKQHTPVAKVIGSRCGRKGQHAFAQEALERGVMPLTVGTNHHRGQHVRGKHEVEIGGTLPAVNALYASRPGIEYALTRFRVSSITAQRETQRLLIGYMTVVSQ</sequence>
<dbReference type="EMBL" id="AHJE01000086">
    <property type="protein sequence ID" value="EHP39601.1"/>
    <property type="molecule type" value="Genomic_DNA"/>
</dbReference>